<evidence type="ECO:0000313" key="4">
    <source>
        <dbReference type="EMBL" id="KAK8123331.1"/>
    </source>
</evidence>
<dbReference type="GO" id="GO:0016491">
    <property type="term" value="F:oxidoreductase activity"/>
    <property type="evidence" value="ECO:0007669"/>
    <property type="project" value="UniProtKB-KW"/>
</dbReference>
<dbReference type="PANTHER" id="PTHR24320">
    <property type="entry name" value="RETINOL DEHYDROGENASE"/>
    <property type="match status" value="1"/>
</dbReference>
<gene>
    <name evidence="4" type="ORF">PG999_003249</name>
</gene>
<dbReference type="PANTHER" id="PTHR24320:SF252">
    <property type="entry name" value="DEHYDROGENASE_REDUCTASE FAMILY PROTEIN, PUTATIVE (AFU_ORTHOLOGUE AFUA_3G08550)-RELATED"/>
    <property type="match status" value="1"/>
</dbReference>
<evidence type="ECO:0000313" key="5">
    <source>
        <dbReference type="Proteomes" id="UP001392437"/>
    </source>
</evidence>
<evidence type="ECO:0000256" key="3">
    <source>
        <dbReference type="ARBA" id="ARBA00023002"/>
    </source>
</evidence>
<keyword evidence="5" id="KW-1185">Reference proteome</keyword>
<keyword evidence="2" id="KW-0521">NADP</keyword>
<name>A0AAW0R365_9PEZI</name>
<dbReference type="SUPFAM" id="SSF51735">
    <property type="entry name" value="NAD(P)-binding Rossmann-fold domains"/>
    <property type="match status" value="1"/>
</dbReference>
<proteinExistence type="inferred from homology"/>
<accession>A0AAW0R365</accession>
<keyword evidence="3" id="KW-0560">Oxidoreductase</keyword>
<dbReference type="Gene3D" id="3.40.50.720">
    <property type="entry name" value="NAD(P)-binding Rossmann-like Domain"/>
    <property type="match status" value="1"/>
</dbReference>
<dbReference type="InterPro" id="IPR002347">
    <property type="entry name" value="SDR_fam"/>
</dbReference>
<organism evidence="4 5">
    <name type="scientific">Apiospora kogelbergensis</name>
    <dbReference type="NCBI Taxonomy" id="1337665"/>
    <lineage>
        <taxon>Eukaryota</taxon>
        <taxon>Fungi</taxon>
        <taxon>Dikarya</taxon>
        <taxon>Ascomycota</taxon>
        <taxon>Pezizomycotina</taxon>
        <taxon>Sordariomycetes</taxon>
        <taxon>Xylariomycetidae</taxon>
        <taxon>Amphisphaeriales</taxon>
        <taxon>Apiosporaceae</taxon>
        <taxon>Apiospora</taxon>
    </lineage>
</organism>
<sequence>MADLGESYPFGAIRRQSKAQLAQPTASFEGETVVIIGATGVMCSEACKVLAQLRVDTLVFGVRNMAKAEALATEIVLQHGLERERIFIRQVDLTSFESTKAFVAGLQSLPRLDVLLIGSATNNTKRFVTGDGWEENLQVIHLACALLVVLLLPKLQKSAEEHHAPAVISNVSSSAVRLSAPWVKYPHPSRKEDPVGYLRDVSDGKVCWKVAQYGICKIVSYCWFETLSSLLDPSQIHVHSLDPGVTKSPLSTSSIIARLFLRIFGRSPVICGRAIANSCLPVENAHGAMLLDYEVEKYEPLKRTFSLQRGSLYRPTSFMTCERTQEMQNVIWAETRSVLEALSSDAKQVYANLDQRAGQVQSDHLEDSKA</sequence>
<reference evidence="4 5" key="1">
    <citation type="submission" date="2023-01" db="EMBL/GenBank/DDBJ databases">
        <title>Analysis of 21 Apiospora genomes using comparative genomics revels a genus with tremendous synthesis potential of carbohydrate active enzymes and secondary metabolites.</title>
        <authorList>
            <person name="Sorensen T."/>
        </authorList>
    </citation>
    <scope>NUCLEOTIDE SEQUENCE [LARGE SCALE GENOMIC DNA]</scope>
    <source>
        <strain evidence="4 5">CBS 117206</strain>
    </source>
</reference>
<dbReference type="Pfam" id="PF00106">
    <property type="entry name" value="adh_short"/>
    <property type="match status" value="1"/>
</dbReference>
<dbReference type="InterPro" id="IPR036291">
    <property type="entry name" value="NAD(P)-bd_dom_sf"/>
</dbReference>
<evidence type="ECO:0000256" key="2">
    <source>
        <dbReference type="ARBA" id="ARBA00022857"/>
    </source>
</evidence>
<comment type="caution">
    <text evidence="4">The sequence shown here is derived from an EMBL/GenBank/DDBJ whole genome shotgun (WGS) entry which is preliminary data.</text>
</comment>
<dbReference type="AlphaFoldDB" id="A0AAW0R365"/>
<evidence type="ECO:0000256" key="1">
    <source>
        <dbReference type="ARBA" id="ARBA00006484"/>
    </source>
</evidence>
<protein>
    <submittedName>
        <fullName evidence="4">Short-chain dehydrogenase</fullName>
    </submittedName>
</protein>
<dbReference type="EMBL" id="JAQQWP010000003">
    <property type="protein sequence ID" value="KAK8123331.1"/>
    <property type="molecule type" value="Genomic_DNA"/>
</dbReference>
<comment type="similarity">
    <text evidence="1">Belongs to the short-chain dehydrogenases/reductases (SDR) family.</text>
</comment>
<dbReference type="Proteomes" id="UP001392437">
    <property type="component" value="Unassembled WGS sequence"/>
</dbReference>